<dbReference type="PANTHER" id="PTHR13618">
    <property type="entry name" value="LEUCINE ZIPPER CONTAINING TRANSCRIPTION FACTOR LZF1"/>
    <property type="match status" value="1"/>
</dbReference>
<proteinExistence type="predicted"/>
<reference evidence="1" key="1">
    <citation type="submission" date="2022-07" db="EMBL/GenBank/DDBJ databases">
        <title>Phylogenomic reconstructions and comparative analyses of Kickxellomycotina fungi.</title>
        <authorList>
            <person name="Reynolds N.K."/>
            <person name="Stajich J.E."/>
            <person name="Barry K."/>
            <person name="Grigoriev I.V."/>
            <person name="Crous P."/>
            <person name="Smith M.E."/>
        </authorList>
    </citation>
    <scope>NUCLEOTIDE SEQUENCE</scope>
    <source>
        <strain evidence="1">BCRC 34381</strain>
    </source>
</reference>
<evidence type="ECO:0000313" key="2">
    <source>
        <dbReference type="Proteomes" id="UP001143981"/>
    </source>
</evidence>
<dbReference type="EMBL" id="JANBOI010002350">
    <property type="protein sequence ID" value="KAJ1722484.1"/>
    <property type="molecule type" value="Genomic_DNA"/>
</dbReference>
<dbReference type="Pfam" id="PF10259">
    <property type="entry name" value="Rogdi_lz"/>
    <property type="match status" value="1"/>
</dbReference>
<name>A0A9W8CR66_9FUNG</name>
<dbReference type="GO" id="GO:0043291">
    <property type="term" value="C:RAVE complex"/>
    <property type="evidence" value="ECO:0007669"/>
    <property type="project" value="TreeGrafter"/>
</dbReference>
<accession>A0A9W8CR66</accession>
<dbReference type="AlphaFoldDB" id="A0A9W8CR66"/>
<dbReference type="InterPro" id="IPR028241">
    <property type="entry name" value="RAVE2/Rogdi"/>
</dbReference>
<sequence length="278" mass="29868">MQSVAHLEACGQESMARELRWLVEQSIPETMDHVRQSLAAISFLESRPGRHAARASSQVSIAAEGAGVSGTATVSGAAMTQLSLTVPEHGQTAHEAAKTTVYLKKGETLPLRQALDARCYARAALDRLEELQQFDSCGDALVYIEGVLGSIQDARRMLAAESRLGAAPLHTGSSEKFAPPLPQNTAVECGLDGCALVVRVYWVRPRQGIQSTGLLDAFTREQSTGQTVVHDGRLAEVTREAVLQAPLEELQRDLARLDRAAGDCIDAIGQLHAFDCVL</sequence>
<protein>
    <submittedName>
        <fullName evidence="1">Uncharacterized protein</fullName>
    </submittedName>
</protein>
<keyword evidence="2" id="KW-1185">Reference proteome</keyword>
<comment type="caution">
    <text evidence="1">The sequence shown here is derived from an EMBL/GenBank/DDBJ whole genome shotgun (WGS) entry which is preliminary data.</text>
</comment>
<organism evidence="1 2">
    <name type="scientific">Coemansia biformis</name>
    <dbReference type="NCBI Taxonomy" id="1286918"/>
    <lineage>
        <taxon>Eukaryota</taxon>
        <taxon>Fungi</taxon>
        <taxon>Fungi incertae sedis</taxon>
        <taxon>Zoopagomycota</taxon>
        <taxon>Kickxellomycotina</taxon>
        <taxon>Kickxellomycetes</taxon>
        <taxon>Kickxellales</taxon>
        <taxon>Kickxellaceae</taxon>
        <taxon>Coemansia</taxon>
    </lineage>
</organism>
<gene>
    <name evidence="1" type="ORF">LPJ61_005925</name>
</gene>
<evidence type="ECO:0000313" key="1">
    <source>
        <dbReference type="EMBL" id="KAJ1722484.1"/>
    </source>
</evidence>
<dbReference type="OrthoDB" id="66510at2759"/>
<dbReference type="Proteomes" id="UP001143981">
    <property type="component" value="Unassembled WGS sequence"/>
</dbReference>
<dbReference type="PANTHER" id="PTHR13618:SF1">
    <property type="entry name" value="PROTEIN ROGDI HOMOLOG"/>
    <property type="match status" value="1"/>
</dbReference>